<feature type="domain" description="Fe2OG dioxygenase" evidence="4">
    <location>
        <begin position="1"/>
        <end position="97"/>
    </location>
</feature>
<dbReference type="PROSITE" id="PS51471">
    <property type="entry name" value="FE2OG_OXY"/>
    <property type="match status" value="1"/>
</dbReference>
<dbReference type="InterPro" id="IPR044861">
    <property type="entry name" value="IPNS-like_FE2OG_OXY"/>
</dbReference>
<accession>A0A2K3LM73</accession>
<evidence type="ECO:0000259" key="4">
    <source>
        <dbReference type="PROSITE" id="PS51471"/>
    </source>
</evidence>
<proteinExistence type="predicted"/>
<dbReference type="Pfam" id="PF03171">
    <property type="entry name" value="2OG-FeII_Oxy"/>
    <property type="match status" value="1"/>
</dbReference>
<dbReference type="SUPFAM" id="SSF51197">
    <property type="entry name" value="Clavaminate synthase-like"/>
    <property type="match status" value="1"/>
</dbReference>
<evidence type="ECO:0000256" key="3">
    <source>
        <dbReference type="ARBA" id="ARBA00023004"/>
    </source>
</evidence>
<dbReference type="InterPro" id="IPR050295">
    <property type="entry name" value="Plant_2OG-oxidoreductases"/>
</dbReference>
<keyword evidence="3" id="KW-0408">Iron</keyword>
<reference evidence="6 7" key="2">
    <citation type="journal article" date="2017" name="Front. Plant Sci.">
        <title>Gene Classification and Mining of Molecular Markers Useful in Red Clover (Trifolium pratense) Breeding.</title>
        <authorList>
            <person name="Istvanek J."/>
            <person name="Dluhosova J."/>
            <person name="Dluhos P."/>
            <person name="Patkova L."/>
            <person name="Nedelnik J."/>
            <person name="Repkova J."/>
        </authorList>
    </citation>
    <scope>NUCLEOTIDE SEQUENCE [LARGE SCALE GENOMIC DNA]</scope>
    <source>
        <strain evidence="7">cv. Tatra</strain>
        <tissue evidence="6">Young leaves</tissue>
    </source>
</reference>
<keyword evidence="1" id="KW-0479">Metal-binding</keyword>
<evidence type="ECO:0000313" key="6">
    <source>
        <dbReference type="EMBL" id="PNX79635.1"/>
    </source>
</evidence>
<evidence type="ECO:0000313" key="5">
    <source>
        <dbReference type="EMBL" id="PNX79484.1"/>
    </source>
</evidence>
<dbReference type="EMBL" id="ASHM01036336">
    <property type="protein sequence ID" value="PNX79635.1"/>
    <property type="molecule type" value="Genomic_DNA"/>
</dbReference>
<dbReference type="EMBL" id="ASHM01036078">
    <property type="protein sequence ID" value="PNX79484.1"/>
    <property type="molecule type" value="Genomic_DNA"/>
</dbReference>
<dbReference type="GO" id="GO:0046872">
    <property type="term" value="F:metal ion binding"/>
    <property type="evidence" value="ECO:0007669"/>
    <property type="project" value="UniProtKB-KW"/>
</dbReference>
<evidence type="ECO:0000256" key="1">
    <source>
        <dbReference type="ARBA" id="ARBA00022723"/>
    </source>
</evidence>
<sequence length="146" mass="16448">MRMNYYPPCPQPEKVIGLTPHSDGSALTILLQLNDVEGLQVRKNGTWVPVKPLPNAFIVNIGDILEIISNGIYRSIEHRATINSEKERISIATFYTSKHDGEIGPAKSLINEVTPARFKRIGLKEYLKNLFARKLDGKCFLDSLRI</sequence>
<gene>
    <name evidence="5" type="ORF">L195_g035470</name>
    <name evidence="6" type="ORF">L195_g035621</name>
</gene>
<reference evidence="6 7" key="1">
    <citation type="journal article" date="2014" name="Am. J. Bot.">
        <title>Genome assembly and annotation for red clover (Trifolium pratense; Fabaceae).</title>
        <authorList>
            <person name="Istvanek J."/>
            <person name="Jaros M."/>
            <person name="Krenek A."/>
            <person name="Repkova J."/>
        </authorList>
    </citation>
    <scope>NUCLEOTIDE SEQUENCE [LARGE SCALE GENOMIC DNA]</scope>
    <source>
        <strain evidence="7">cv. Tatra</strain>
        <tissue evidence="6">Young leaves</tissue>
    </source>
</reference>
<organism evidence="6 7">
    <name type="scientific">Trifolium pratense</name>
    <name type="common">Red clover</name>
    <dbReference type="NCBI Taxonomy" id="57577"/>
    <lineage>
        <taxon>Eukaryota</taxon>
        <taxon>Viridiplantae</taxon>
        <taxon>Streptophyta</taxon>
        <taxon>Embryophyta</taxon>
        <taxon>Tracheophyta</taxon>
        <taxon>Spermatophyta</taxon>
        <taxon>Magnoliopsida</taxon>
        <taxon>eudicotyledons</taxon>
        <taxon>Gunneridae</taxon>
        <taxon>Pentapetalae</taxon>
        <taxon>rosids</taxon>
        <taxon>fabids</taxon>
        <taxon>Fabales</taxon>
        <taxon>Fabaceae</taxon>
        <taxon>Papilionoideae</taxon>
        <taxon>50 kb inversion clade</taxon>
        <taxon>NPAAA clade</taxon>
        <taxon>Hologalegina</taxon>
        <taxon>IRL clade</taxon>
        <taxon>Trifolieae</taxon>
        <taxon>Trifolium</taxon>
    </lineage>
</organism>
<dbReference type="AlphaFoldDB" id="A0A2K3LM73"/>
<dbReference type="GO" id="GO:0031418">
    <property type="term" value="F:L-ascorbic acid binding"/>
    <property type="evidence" value="ECO:0007669"/>
    <property type="project" value="UniProtKB-KW"/>
</dbReference>
<evidence type="ECO:0000313" key="7">
    <source>
        <dbReference type="Proteomes" id="UP000236291"/>
    </source>
</evidence>
<dbReference type="STRING" id="57577.A0A2K3LM73"/>
<dbReference type="Proteomes" id="UP000236291">
    <property type="component" value="Unassembled WGS sequence"/>
</dbReference>
<protein>
    <submittedName>
        <fullName evidence="6">Protein SRG1-like</fullName>
    </submittedName>
</protein>
<dbReference type="InterPro" id="IPR027443">
    <property type="entry name" value="IPNS-like_sf"/>
</dbReference>
<keyword evidence="2" id="KW-0847">Vitamin C</keyword>
<dbReference type="Gene3D" id="2.60.120.330">
    <property type="entry name" value="B-lactam Antibiotic, Isopenicillin N Synthase, Chain"/>
    <property type="match status" value="1"/>
</dbReference>
<comment type="caution">
    <text evidence="6">The sequence shown here is derived from an EMBL/GenBank/DDBJ whole genome shotgun (WGS) entry which is preliminary data.</text>
</comment>
<evidence type="ECO:0000256" key="2">
    <source>
        <dbReference type="ARBA" id="ARBA00022896"/>
    </source>
</evidence>
<name>A0A2K3LM73_TRIPR</name>
<dbReference type="InterPro" id="IPR005123">
    <property type="entry name" value="Oxoglu/Fe-dep_dioxygenase_dom"/>
</dbReference>
<dbReference type="PANTHER" id="PTHR47991">
    <property type="entry name" value="OXOGLUTARATE/IRON-DEPENDENT DIOXYGENASE"/>
    <property type="match status" value="1"/>
</dbReference>